<name>A0A3N0XKK2_ANAGA</name>
<dbReference type="Proteomes" id="UP000281406">
    <property type="component" value="Unassembled WGS sequence"/>
</dbReference>
<organism evidence="2 3">
    <name type="scientific">Anabarilius grahami</name>
    <name type="common">Kanglang fish</name>
    <name type="synonym">Barilius grahami</name>
    <dbReference type="NCBI Taxonomy" id="495550"/>
    <lineage>
        <taxon>Eukaryota</taxon>
        <taxon>Metazoa</taxon>
        <taxon>Chordata</taxon>
        <taxon>Craniata</taxon>
        <taxon>Vertebrata</taxon>
        <taxon>Euteleostomi</taxon>
        <taxon>Actinopterygii</taxon>
        <taxon>Neopterygii</taxon>
        <taxon>Teleostei</taxon>
        <taxon>Ostariophysi</taxon>
        <taxon>Cypriniformes</taxon>
        <taxon>Xenocyprididae</taxon>
        <taxon>Xenocypridinae</taxon>
        <taxon>Xenocypridinae incertae sedis</taxon>
        <taxon>Anabarilius</taxon>
    </lineage>
</organism>
<proteinExistence type="predicted"/>
<dbReference type="OrthoDB" id="9935880at2759"/>
<sequence>MWPCCCSSLTCADVRGETRMFPSEEDELSGVRMDITLLKEQYNSIRDKQRRQTQVLCFREAQNSEEMNSKTLVDVIPVCLRSPAASVLETPVEFAVDSAGGLWRTHLDVHRLTHTAEASEHRNHVSSEDSRTSSESERLPEDSNHHLKSSSALNSRKMSAPAVLSRQMSFGSYRSTPAGSKYYPFPQRKCPRKSETARRLGLYASF</sequence>
<dbReference type="AlphaFoldDB" id="A0A3N0XKK2"/>
<gene>
    <name evidence="2" type="ORF">DPX16_3990</name>
</gene>
<comment type="caution">
    <text evidence="2">The sequence shown here is derived from an EMBL/GenBank/DDBJ whole genome shotgun (WGS) entry which is preliminary data.</text>
</comment>
<dbReference type="PANTHER" id="PTHR36290">
    <property type="entry name" value="RIKEN CDNA D630039A03 GENE"/>
    <property type="match status" value="1"/>
</dbReference>
<protein>
    <recommendedName>
        <fullName evidence="4">TBC1 domain-containing protein</fullName>
    </recommendedName>
</protein>
<dbReference type="EMBL" id="RJVU01071319">
    <property type="protein sequence ID" value="ROI48969.1"/>
    <property type="molecule type" value="Genomic_DNA"/>
</dbReference>
<feature type="compositionally biased region" description="Basic and acidic residues" evidence="1">
    <location>
        <begin position="117"/>
        <end position="145"/>
    </location>
</feature>
<evidence type="ECO:0000313" key="2">
    <source>
        <dbReference type="EMBL" id="ROI48969.1"/>
    </source>
</evidence>
<reference evidence="2 3" key="1">
    <citation type="submission" date="2018-10" db="EMBL/GenBank/DDBJ databases">
        <title>Genome assembly for a Yunnan-Guizhou Plateau 3E fish, Anabarilius grahami (Regan), and its evolutionary and genetic applications.</title>
        <authorList>
            <person name="Jiang W."/>
        </authorList>
    </citation>
    <scope>NUCLEOTIDE SEQUENCE [LARGE SCALE GENOMIC DNA]</scope>
    <source>
        <strain evidence="2">AG-KIZ</strain>
        <tissue evidence="2">Muscle</tissue>
    </source>
</reference>
<accession>A0A3N0XKK2</accession>
<evidence type="ECO:0000313" key="3">
    <source>
        <dbReference type="Proteomes" id="UP000281406"/>
    </source>
</evidence>
<dbReference type="PANTHER" id="PTHR36290:SF1">
    <property type="entry name" value="RIKEN CDNA D630039A03 GENE"/>
    <property type="match status" value="1"/>
</dbReference>
<evidence type="ECO:0000256" key="1">
    <source>
        <dbReference type="SAM" id="MobiDB-lite"/>
    </source>
</evidence>
<feature type="region of interest" description="Disordered" evidence="1">
    <location>
        <begin position="115"/>
        <end position="158"/>
    </location>
</feature>
<keyword evidence="3" id="KW-1185">Reference proteome</keyword>
<evidence type="ECO:0008006" key="4">
    <source>
        <dbReference type="Google" id="ProtNLM"/>
    </source>
</evidence>